<feature type="domain" description="RRM" evidence="4">
    <location>
        <begin position="114"/>
        <end position="190"/>
    </location>
</feature>
<dbReference type="AlphaFoldDB" id="A0A2K1JGQ9"/>
<dbReference type="InterPro" id="IPR012677">
    <property type="entry name" value="Nucleotide-bd_a/b_plait_sf"/>
</dbReference>
<dbReference type="SUPFAM" id="SSF54928">
    <property type="entry name" value="RNA-binding domain, RBD"/>
    <property type="match status" value="1"/>
</dbReference>
<dbReference type="Gramene" id="Pp3c14_1800V3.1">
    <property type="protein sequence ID" value="Pp3c14_1800V3.1"/>
    <property type="gene ID" value="Pp3c14_1800"/>
</dbReference>
<dbReference type="KEGG" id="ppp:112291617"/>
<protein>
    <recommendedName>
        <fullName evidence="4">RRM domain-containing protein</fullName>
    </recommendedName>
</protein>
<dbReference type="PaxDb" id="3218-PP1S255_29V6.1"/>
<dbReference type="FunCoup" id="A0A2K1JGQ9">
    <property type="interactions" value="405"/>
</dbReference>
<dbReference type="Proteomes" id="UP000006727">
    <property type="component" value="Chromosome 14"/>
</dbReference>
<dbReference type="InterPro" id="IPR000504">
    <property type="entry name" value="RRM_dom"/>
</dbReference>
<evidence type="ECO:0000313" key="5">
    <source>
        <dbReference type="EMBL" id="PNR40476.1"/>
    </source>
</evidence>
<proteinExistence type="predicted"/>
<keyword evidence="7" id="KW-1185">Reference proteome</keyword>
<reference evidence="5 7" key="1">
    <citation type="journal article" date="2008" name="Science">
        <title>The Physcomitrella genome reveals evolutionary insights into the conquest of land by plants.</title>
        <authorList>
            <person name="Rensing S."/>
            <person name="Lang D."/>
            <person name="Zimmer A."/>
            <person name="Terry A."/>
            <person name="Salamov A."/>
            <person name="Shapiro H."/>
            <person name="Nishiyama T."/>
            <person name="Perroud P.-F."/>
            <person name="Lindquist E."/>
            <person name="Kamisugi Y."/>
            <person name="Tanahashi T."/>
            <person name="Sakakibara K."/>
            <person name="Fujita T."/>
            <person name="Oishi K."/>
            <person name="Shin-I T."/>
            <person name="Kuroki Y."/>
            <person name="Toyoda A."/>
            <person name="Suzuki Y."/>
            <person name="Hashimoto A."/>
            <person name="Yamaguchi K."/>
            <person name="Sugano A."/>
            <person name="Kohara Y."/>
            <person name="Fujiyama A."/>
            <person name="Anterola A."/>
            <person name="Aoki S."/>
            <person name="Ashton N."/>
            <person name="Barbazuk W.B."/>
            <person name="Barker E."/>
            <person name="Bennetzen J."/>
            <person name="Bezanilla M."/>
            <person name="Blankenship R."/>
            <person name="Cho S.H."/>
            <person name="Dutcher S."/>
            <person name="Estelle M."/>
            <person name="Fawcett J.A."/>
            <person name="Gundlach H."/>
            <person name="Hanada K."/>
            <person name="Heyl A."/>
            <person name="Hicks K.A."/>
            <person name="Hugh J."/>
            <person name="Lohr M."/>
            <person name="Mayer K."/>
            <person name="Melkozernov A."/>
            <person name="Murata T."/>
            <person name="Nelson D."/>
            <person name="Pils B."/>
            <person name="Prigge M."/>
            <person name="Reiss B."/>
            <person name="Renner T."/>
            <person name="Rombauts S."/>
            <person name="Rushton P."/>
            <person name="Sanderfoot A."/>
            <person name="Schween G."/>
            <person name="Shiu S.-H."/>
            <person name="Stueber K."/>
            <person name="Theodoulou F.L."/>
            <person name="Tu H."/>
            <person name="Van de Peer Y."/>
            <person name="Verrier P.J."/>
            <person name="Waters E."/>
            <person name="Wood A."/>
            <person name="Yang L."/>
            <person name="Cove D."/>
            <person name="Cuming A."/>
            <person name="Hasebe M."/>
            <person name="Lucas S."/>
            <person name="Mishler D.B."/>
            <person name="Reski R."/>
            <person name="Grigoriev I."/>
            <person name="Quatrano R.S."/>
            <person name="Boore J.L."/>
        </authorList>
    </citation>
    <scope>NUCLEOTIDE SEQUENCE [LARGE SCALE GENOMIC DNA]</scope>
    <source>
        <strain evidence="6 7">cv. Gransden 2004</strain>
    </source>
</reference>
<dbReference type="OMA" id="ESSRWEH"/>
<dbReference type="Gramene" id="Pp3c14_1800V3.3">
    <property type="protein sequence ID" value="Pp3c14_1800V3.3"/>
    <property type="gene ID" value="Pp3c14_1800"/>
</dbReference>
<sequence>MDGDVRKGVGGGLEREEREERVEQGNEALPERKRRLRDENDERLRGDEMRQKEGGVEYRSESSRWEHRRGHHRGGSRNRDYRERGNRDSKSGYDSLASTDKKKKRIEDKEKQPCTIFVGDLDPDTTAEQLTELFKKFGSVEKSKIKENHCYGFVTFDKRESAEAAIAVGQTPDGIELLNGKQVYVSWALGSLPEWKKGIGGFTISPGKDLLSGHRSRKGVVKPSVLAAATAAAAAKAHAVLAGEMAQPMESIVGDYRGRAIVAYDDLL</sequence>
<dbReference type="RefSeq" id="XP_024395050.1">
    <property type="nucleotide sequence ID" value="XM_024539282.2"/>
</dbReference>
<dbReference type="Gene3D" id="3.30.70.330">
    <property type="match status" value="1"/>
</dbReference>
<dbReference type="SMART" id="SM00360">
    <property type="entry name" value="RRM"/>
    <property type="match status" value="1"/>
</dbReference>
<feature type="compositionally biased region" description="Basic and acidic residues" evidence="3">
    <location>
        <begin position="1"/>
        <end position="24"/>
    </location>
</feature>
<evidence type="ECO:0000256" key="2">
    <source>
        <dbReference type="PROSITE-ProRule" id="PRU00176"/>
    </source>
</evidence>
<gene>
    <name evidence="6" type="primary">LOC112291617</name>
    <name evidence="5" type="ORF">PHYPA_017878</name>
</gene>
<feature type="region of interest" description="Disordered" evidence="3">
    <location>
        <begin position="1"/>
        <end position="109"/>
    </location>
</feature>
<dbReference type="Pfam" id="PF00076">
    <property type="entry name" value="RRM_1"/>
    <property type="match status" value="1"/>
</dbReference>
<dbReference type="InterPro" id="IPR050886">
    <property type="entry name" value="RNA-binding_reg"/>
</dbReference>
<reference evidence="5 7" key="2">
    <citation type="journal article" date="2018" name="Plant J.">
        <title>The Physcomitrella patens chromosome-scale assembly reveals moss genome structure and evolution.</title>
        <authorList>
            <person name="Lang D."/>
            <person name="Ullrich K.K."/>
            <person name="Murat F."/>
            <person name="Fuchs J."/>
            <person name="Jenkins J."/>
            <person name="Haas F.B."/>
            <person name="Piednoel M."/>
            <person name="Gundlach H."/>
            <person name="Van Bel M."/>
            <person name="Meyberg R."/>
            <person name="Vives C."/>
            <person name="Morata J."/>
            <person name="Symeonidi A."/>
            <person name="Hiss M."/>
            <person name="Muchero W."/>
            <person name="Kamisugi Y."/>
            <person name="Saleh O."/>
            <person name="Blanc G."/>
            <person name="Decker E.L."/>
            <person name="van Gessel N."/>
            <person name="Grimwood J."/>
            <person name="Hayes R.D."/>
            <person name="Graham S.W."/>
            <person name="Gunter L.E."/>
            <person name="McDaniel S.F."/>
            <person name="Hoernstein S.N.W."/>
            <person name="Larsson A."/>
            <person name="Li F.W."/>
            <person name="Perroud P.F."/>
            <person name="Phillips J."/>
            <person name="Ranjan P."/>
            <person name="Rokshar D.S."/>
            <person name="Rothfels C.J."/>
            <person name="Schneider L."/>
            <person name="Shu S."/>
            <person name="Stevenson D.W."/>
            <person name="Thummler F."/>
            <person name="Tillich M."/>
            <person name="Villarreal Aguilar J.C."/>
            <person name="Widiez T."/>
            <person name="Wong G.K."/>
            <person name="Wymore A."/>
            <person name="Zhang Y."/>
            <person name="Zimmer A.D."/>
            <person name="Quatrano R.S."/>
            <person name="Mayer K.F.X."/>
            <person name="Goodstein D."/>
            <person name="Casacuberta J.M."/>
            <person name="Vandepoele K."/>
            <person name="Reski R."/>
            <person name="Cuming A.C."/>
            <person name="Tuskan G.A."/>
            <person name="Maumus F."/>
            <person name="Salse J."/>
            <person name="Schmutz J."/>
            <person name="Rensing S.A."/>
        </authorList>
    </citation>
    <scope>NUCLEOTIDE SEQUENCE [LARGE SCALE GENOMIC DNA]</scope>
    <source>
        <strain evidence="6 7">cv. Gransden 2004</strain>
    </source>
</reference>
<evidence type="ECO:0000256" key="1">
    <source>
        <dbReference type="ARBA" id="ARBA00022884"/>
    </source>
</evidence>
<dbReference type="CDD" id="cd00590">
    <property type="entry name" value="RRM_SF"/>
    <property type="match status" value="1"/>
</dbReference>
<feature type="compositionally biased region" description="Basic and acidic residues" evidence="3">
    <location>
        <begin position="36"/>
        <end position="65"/>
    </location>
</feature>
<dbReference type="PROSITE" id="PS50102">
    <property type="entry name" value="RRM"/>
    <property type="match status" value="1"/>
</dbReference>
<dbReference type="InterPro" id="IPR035979">
    <property type="entry name" value="RBD_domain_sf"/>
</dbReference>
<dbReference type="GO" id="GO:0005737">
    <property type="term" value="C:cytoplasm"/>
    <property type="evidence" value="ECO:0000318"/>
    <property type="project" value="GO_Central"/>
</dbReference>
<evidence type="ECO:0000313" key="6">
    <source>
        <dbReference type="EnsemblPlants" id="Pp3c14_1800V3.1"/>
    </source>
</evidence>
<dbReference type="PANTHER" id="PTHR48024:SF61">
    <property type="entry name" value="GLYCINE-RICH RNA-BINDING PROTEIN 2, MITOCHONDRIAL"/>
    <property type="match status" value="1"/>
</dbReference>
<dbReference type="GO" id="GO:1990904">
    <property type="term" value="C:ribonucleoprotein complex"/>
    <property type="evidence" value="ECO:0000318"/>
    <property type="project" value="GO_Central"/>
</dbReference>
<feature type="compositionally biased region" description="Basic residues" evidence="3">
    <location>
        <begin position="66"/>
        <end position="76"/>
    </location>
</feature>
<dbReference type="EMBL" id="ABEU02000014">
    <property type="protein sequence ID" value="PNR40476.1"/>
    <property type="molecule type" value="Genomic_DNA"/>
</dbReference>
<dbReference type="OrthoDB" id="1908804at2759"/>
<dbReference type="STRING" id="3218.A0A2K1JGQ9"/>
<feature type="compositionally biased region" description="Basic and acidic residues" evidence="3">
    <location>
        <begin position="77"/>
        <end position="91"/>
    </location>
</feature>
<evidence type="ECO:0000259" key="4">
    <source>
        <dbReference type="PROSITE" id="PS50102"/>
    </source>
</evidence>
<evidence type="ECO:0000256" key="3">
    <source>
        <dbReference type="SAM" id="MobiDB-lite"/>
    </source>
</evidence>
<reference evidence="6" key="3">
    <citation type="submission" date="2020-12" db="UniProtKB">
        <authorList>
            <consortium name="EnsemblPlants"/>
        </authorList>
    </citation>
    <scope>IDENTIFICATION</scope>
</reference>
<dbReference type="PANTHER" id="PTHR48024">
    <property type="entry name" value="GEO13361P1-RELATED"/>
    <property type="match status" value="1"/>
</dbReference>
<dbReference type="EnsemblPlants" id="Pp3c14_1800V3.3">
    <property type="protein sequence ID" value="Pp3c14_1800V3.3"/>
    <property type="gene ID" value="Pp3c14_1800"/>
</dbReference>
<name>A0A2K1JGQ9_PHYPA</name>
<keyword evidence="1 2" id="KW-0694">RNA-binding</keyword>
<dbReference type="EnsemblPlants" id="Pp3c14_1800V3.1">
    <property type="protein sequence ID" value="Pp3c14_1800V3.1"/>
    <property type="gene ID" value="Pp3c14_1800"/>
</dbReference>
<dbReference type="GO" id="GO:0005634">
    <property type="term" value="C:nucleus"/>
    <property type="evidence" value="ECO:0000318"/>
    <property type="project" value="GO_Central"/>
</dbReference>
<dbReference type="GO" id="GO:0003729">
    <property type="term" value="F:mRNA binding"/>
    <property type="evidence" value="ECO:0000318"/>
    <property type="project" value="GO_Central"/>
</dbReference>
<accession>A0A2K1JGQ9</accession>
<dbReference type="GeneID" id="112291617"/>
<organism evidence="5">
    <name type="scientific">Physcomitrium patens</name>
    <name type="common">Spreading-leaved earth moss</name>
    <name type="synonym">Physcomitrella patens</name>
    <dbReference type="NCBI Taxonomy" id="3218"/>
    <lineage>
        <taxon>Eukaryota</taxon>
        <taxon>Viridiplantae</taxon>
        <taxon>Streptophyta</taxon>
        <taxon>Embryophyta</taxon>
        <taxon>Bryophyta</taxon>
        <taxon>Bryophytina</taxon>
        <taxon>Bryopsida</taxon>
        <taxon>Funariidae</taxon>
        <taxon>Funariales</taxon>
        <taxon>Funariaceae</taxon>
        <taxon>Physcomitrium</taxon>
    </lineage>
</organism>
<evidence type="ECO:0000313" key="7">
    <source>
        <dbReference type="Proteomes" id="UP000006727"/>
    </source>
</evidence>